<dbReference type="Proteomes" id="UP001497525">
    <property type="component" value="Unassembled WGS sequence"/>
</dbReference>
<dbReference type="AlphaFoldDB" id="A0AAV2TLD2"/>
<name>A0AAV2TLD2_CALDB</name>
<protein>
    <submittedName>
        <fullName evidence="1">Uncharacterized protein</fullName>
    </submittedName>
</protein>
<organism evidence="1 2">
    <name type="scientific">Calicophoron daubneyi</name>
    <name type="common">Rumen fluke</name>
    <name type="synonym">Paramphistomum daubneyi</name>
    <dbReference type="NCBI Taxonomy" id="300641"/>
    <lineage>
        <taxon>Eukaryota</taxon>
        <taxon>Metazoa</taxon>
        <taxon>Spiralia</taxon>
        <taxon>Lophotrochozoa</taxon>
        <taxon>Platyhelminthes</taxon>
        <taxon>Trematoda</taxon>
        <taxon>Digenea</taxon>
        <taxon>Plagiorchiida</taxon>
        <taxon>Pronocephalata</taxon>
        <taxon>Paramphistomoidea</taxon>
        <taxon>Paramphistomidae</taxon>
        <taxon>Calicophoron</taxon>
    </lineage>
</organism>
<accession>A0AAV2TLD2</accession>
<sequence length="300" mass="33854">MNDCDALKAFNSLWSVTDKIFEHVADISKLLNTTCAPVAESSSDDPPSYESSTSEHLIYRLKEKVNCLEDLDKQRKLLYEQYTNKKSGCEQVENVHSEEGQQVLDEKGVLTLPSAPTPRDVAIKNLRSFLRTRQAAVTANHTLLVQIRQGLSALSINSFQIDSHVIPSWNPEEEKKFYAELKLLELFSSQTTKDRSSLLRNGKILEEKILSASHDTGEETSKLMRSVQDSHRQAAEIVIPTFLDLLLPILNNLPQYGKFNNLKSTLESVIRGIDVYSDQYLRTVATYQEALQDLADLIVP</sequence>
<dbReference type="EMBL" id="CAXLJL010000378">
    <property type="protein sequence ID" value="CAL5137222.1"/>
    <property type="molecule type" value="Genomic_DNA"/>
</dbReference>
<gene>
    <name evidence="1" type="ORF">CDAUBV1_LOCUS11476</name>
</gene>
<reference evidence="1" key="1">
    <citation type="submission" date="2024-06" db="EMBL/GenBank/DDBJ databases">
        <authorList>
            <person name="Liu X."/>
            <person name="Lenzi L."/>
            <person name="Haldenby T S."/>
            <person name="Uol C."/>
        </authorList>
    </citation>
    <scope>NUCLEOTIDE SEQUENCE</scope>
</reference>
<evidence type="ECO:0000313" key="2">
    <source>
        <dbReference type="Proteomes" id="UP001497525"/>
    </source>
</evidence>
<comment type="caution">
    <text evidence="1">The sequence shown here is derived from an EMBL/GenBank/DDBJ whole genome shotgun (WGS) entry which is preliminary data.</text>
</comment>
<proteinExistence type="predicted"/>
<evidence type="ECO:0000313" key="1">
    <source>
        <dbReference type="EMBL" id="CAL5137222.1"/>
    </source>
</evidence>